<feature type="domain" description="FKB95-like N-terminal Kelch" evidence="1">
    <location>
        <begin position="40"/>
        <end position="300"/>
    </location>
</feature>
<proteinExistence type="predicted"/>
<dbReference type="InterPro" id="IPR057499">
    <property type="entry name" value="Kelch_FKB95"/>
</dbReference>
<dbReference type="Pfam" id="PF25210">
    <property type="entry name" value="Kelch_FKB95"/>
    <property type="match status" value="1"/>
</dbReference>
<sequence>MAAAISDPYLFQVRSETNLTEARVYVCLGNSVSDDPNPMWYELGKKPDSETLSSGYWLFRVPMPDASFPATKAMASHGATIFMIGSNEDEVLNLRRLNCATKAWDDTAFLNLHRRFIDGIRLYGGLQDGIFLLGGQGLYPEVYHPQTQTWSLLPDPEVRSEATVIAVGSTDQQRLEFWAYDVGICLKYSLNLTSQAWETEISGLRPSMWEGNYCKTLLVGDIIVRFYGKRLTFYNEVTETMMNVEGLSTFPKKPIFLLDFFGTLLVFWRTGDELWCCDVKLEKRQNNTLVGSEIWRDVVLRLKNTKTRGDLEFLGGACIKL</sequence>
<dbReference type="EMBL" id="LR999454">
    <property type="protein sequence ID" value="CAE6028752.1"/>
    <property type="molecule type" value="Genomic_DNA"/>
</dbReference>
<dbReference type="AlphaFoldDB" id="A0A8S2A3J7"/>
<evidence type="ECO:0000313" key="2">
    <source>
        <dbReference type="EMBL" id="CAE6028752.1"/>
    </source>
</evidence>
<dbReference type="InterPro" id="IPR050354">
    <property type="entry name" value="F-box/kelch-repeat_ARATH"/>
</dbReference>
<evidence type="ECO:0000259" key="1">
    <source>
        <dbReference type="Pfam" id="PF25210"/>
    </source>
</evidence>
<name>A0A8S2A3J7_ARAAE</name>
<dbReference type="InterPro" id="IPR015915">
    <property type="entry name" value="Kelch-typ_b-propeller"/>
</dbReference>
<dbReference type="Proteomes" id="UP000682877">
    <property type="component" value="Chromosome 4"/>
</dbReference>
<keyword evidence="3" id="KW-1185">Reference proteome</keyword>
<reference evidence="2" key="1">
    <citation type="submission" date="2021-01" db="EMBL/GenBank/DDBJ databases">
        <authorList>
            <person name="Bezrukov I."/>
        </authorList>
    </citation>
    <scope>NUCLEOTIDE SEQUENCE</scope>
</reference>
<evidence type="ECO:0000313" key="3">
    <source>
        <dbReference type="Proteomes" id="UP000682877"/>
    </source>
</evidence>
<protein>
    <recommendedName>
        <fullName evidence="1">FKB95-like N-terminal Kelch domain-containing protein</fullName>
    </recommendedName>
</protein>
<gene>
    <name evidence="2" type="ORF">AARE701A_LOCUS10475</name>
</gene>
<organism evidence="2 3">
    <name type="scientific">Arabidopsis arenosa</name>
    <name type="common">Sand rock-cress</name>
    <name type="synonym">Cardaminopsis arenosa</name>
    <dbReference type="NCBI Taxonomy" id="38785"/>
    <lineage>
        <taxon>Eukaryota</taxon>
        <taxon>Viridiplantae</taxon>
        <taxon>Streptophyta</taxon>
        <taxon>Embryophyta</taxon>
        <taxon>Tracheophyta</taxon>
        <taxon>Spermatophyta</taxon>
        <taxon>Magnoliopsida</taxon>
        <taxon>eudicotyledons</taxon>
        <taxon>Gunneridae</taxon>
        <taxon>Pentapetalae</taxon>
        <taxon>rosids</taxon>
        <taxon>malvids</taxon>
        <taxon>Brassicales</taxon>
        <taxon>Brassicaceae</taxon>
        <taxon>Camelineae</taxon>
        <taxon>Arabidopsis</taxon>
    </lineage>
</organism>
<accession>A0A8S2A3J7</accession>
<dbReference type="Gene3D" id="2.120.10.80">
    <property type="entry name" value="Kelch-type beta propeller"/>
    <property type="match status" value="1"/>
</dbReference>
<dbReference type="SUPFAM" id="SSF117281">
    <property type="entry name" value="Kelch motif"/>
    <property type="match status" value="1"/>
</dbReference>
<dbReference type="PANTHER" id="PTHR24414:SF184">
    <property type="entry name" value="GALACTOSE OXIDASE_KELCH REPEAT SUPERFAMILY PROTEIN"/>
    <property type="match status" value="1"/>
</dbReference>
<dbReference type="PANTHER" id="PTHR24414">
    <property type="entry name" value="F-BOX/KELCH-REPEAT PROTEIN SKIP4"/>
    <property type="match status" value="1"/>
</dbReference>